<dbReference type="Proteomes" id="UP001307889">
    <property type="component" value="Chromosome 7"/>
</dbReference>
<keyword evidence="3" id="KW-1185">Reference proteome</keyword>
<proteinExistence type="predicted"/>
<gene>
    <name evidence="2" type="ORF">NTJ_09532</name>
</gene>
<evidence type="ECO:0000313" key="2">
    <source>
        <dbReference type="EMBL" id="BES96719.1"/>
    </source>
</evidence>
<dbReference type="InterPro" id="IPR012337">
    <property type="entry name" value="RNaseH-like_sf"/>
</dbReference>
<dbReference type="EMBL" id="AP028915">
    <property type="protein sequence ID" value="BES96719.1"/>
    <property type="molecule type" value="Genomic_DNA"/>
</dbReference>
<accession>A0ABN7AZG7</accession>
<dbReference type="Pfam" id="PF18701">
    <property type="entry name" value="DUF5641"/>
    <property type="match status" value="1"/>
</dbReference>
<evidence type="ECO:0000259" key="1">
    <source>
        <dbReference type="PROSITE" id="PS50994"/>
    </source>
</evidence>
<dbReference type="PROSITE" id="PS50994">
    <property type="entry name" value="INTEGRASE"/>
    <property type="match status" value="1"/>
</dbReference>
<organism evidence="2 3">
    <name type="scientific">Nesidiocoris tenuis</name>
    <dbReference type="NCBI Taxonomy" id="355587"/>
    <lineage>
        <taxon>Eukaryota</taxon>
        <taxon>Metazoa</taxon>
        <taxon>Ecdysozoa</taxon>
        <taxon>Arthropoda</taxon>
        <taxon>Hexapoda</taxon>
        <taxon>Insecta</taxon>
        <taxon>Pterygota</taxon>
        <taxon>Neoptera</taxon>
        <taxon>Paraneoptera</taxon>
        <taxon>Hemiptera</taxon>
        <taxon>Heteroptera</taxon>
        <taxon>Panheteroptera</taxon>
        <taxon>Cimicomorpha</taxon>
        <taxon>Miridae</taxon>
        <taxon>Dicyphina</taxon>
        <taxon>Nesidiocoris</taxon>
    </lineage>
</organism>
<reference evidence="2 3" key="1">
    <citation type="submission" date="2023-09" db="EMBL/GenBank/DDBJ databases">
        <title>Nesidiocoris tenuis whole genome shotgun sequence.</title>
        <authorList>
            <person name="Shibata T."/>
            <person name="Shimoda M."/>
            <person name="Kobayashi T."/>
            <person name="Uehara T."/>
        </authorList>
    </citation>
    <scope>NUCLEOTIDE SEQUENCE [LARGE SCALE GENOMIC DNA]</scope>
    <source>
        <strain evidence="2 3">Japan</strain>
    </source>
</reference>
<dbReference type="InterPro" id="IPR040676">
    <property type="entry name" value="DUF5641"/>
</dbReference>
<dbReference type="SUPFAM" id="SSF53098">
    <property type="entry name" value="Ribonuclease H-like"/>
    <property type="match status" value="1"/>
</dbReference>
<dbReference type="InterPro" id="IPR036397">
    <property type="entry name" value="RNaseH_sf"/>
</dbReference>
<dbReference type="PANTHER" id="PTHR47331:SF1">
    <property type="entry name" value="GAG-LIKE PROTEIN"/>
    <property type="match status" value="1"/>
</dbReference>
<feature type="domain" description="Integrase catalytic" evidence="1">
    <location>
        <begin position="1"/>
        <end position="133"/>
    </location>
</feature>
<dbReference type="Gene3D" id="3.30.420.10">
    <property type="entry name" value="Ribonuclease H-like superfamily/Ribonuclease H"/>
    <property type="match status" value="1"/>
</dbReference>
<dbReference type="InterPro" id="IPR001584">
    <property type="entry name" value="Integrase_cat-core"/>
</dbReference>
<protein>
    <submittedName>
        <fullName evidence="2">Pao retrotransposon peptidase</fullName>
    </submittedName>
</protein>
<dbReference type="PANTHER" id="PTHR47331">
    <property type="entry name" value="PHD-TYPE DOMAIN-CONTAINING PROTEIN"/>
    <property type="match status" value="1"/>
</dbReference>
<evidence type="ECO:0000313" key="3">
    <source>
        <dbReference type="Proteomes" id="UP001307889"/>
    </source>
</evidence>
<name>A0ABN7AZG7_9HEMI</name>
<sequence length="258" mass="29390">MMAVRRFCARRGSPKKIYSDNGRNFIGASQELKRCLAEWDQNQMVSTLANLGIEWHFIPPQAPHMGGCWERLIRSVKTTMTAILKSQQPRDEVLLTVFAEAEGIVNSRPLTHVSIDPQDQIALTPNHFLIGVASIDPLHPAIPETVNLRKAWMRAQQLTDCFWRRWVKEYRPTLLRKSKWFNSDRPLQIGDVVTIMDPNNLRNSWPMGIVQATYPGKDGQVRVVDVQTTDGTYRRPVTKLCLMKVQDPENSAVEDVAA</sequence>